<dbReference type="SUPFAM" id="SSF53448">
    <property type="entry name" value="Nucleotide-diphospho-sugar transferases"/>
    <property type="match status" value="1"/>
</dbReference>
<reference evidence="1 2" key="1">
    <citation type="submission" date="2019-02" db="EMBL/GenBank/DDBJ databases">
        <authorList>
            <consortium name="Pathogen Informatics"/>
        </authorList>
    </citation>
    <scope>NUCLEOTIDE SEQUENCE [LARGE SCALE GENOMIC DNA]</scope>
    <source>
        <strain evidence="1 2">3012STDY7103891</strain>
    </source>
</reference>
<dbReference type="InterPro" id="IPR029044">
    <property type="entry name" value="Nucleotide-diphossugar_trans"/>
</dbReference>
<accession>A0A449IIK5</accession>
<protein>
    <recommendedName>
        <fullName evidence="3">Nucleotide-diphospho-sugar transferase domain-containing protein</fullName>
    </recommendedName>
</protein>
<proteinExistence type="predicted"/>
<evidence type="ECO:0008006" key="3">
    <source>
        <dbReference type="Google" id="ProtNLM"/>
    </source>
</evidence>
<dbReference type="EMBL" id="CAACYJ010000027">
    <property type="protein sequence ID" value="VFB19298.1"/>
    <property type="molecule type" value="Genomic_DNA"/>
</dbReference>
<evidence type="ECO:0000313" key="1">
    <source>
        <dbReference type="EMBL" id="VFB19298.1"/>
    </source>
</evidence>
<dbReference type="AlphaFoldDB" id="A0A449IIK5"/>
<name>A0A449IIK5_PSEFR</name>
<organism evidence="1 2">
    <name type="scientific">Pseudomonas fragi</name>
    <dbReference type="NCBI Taxonomy" id="296"/>
    <lineage>
        <taxon>Bacteria</taxon>
        <taxon>Pseudomonadati</taxon>
        <taxon>Pseudomonadota</taxon>
        <taxon>Gammaproteobacteria</taxon>
        <taxon>Pseudomonadales</taxon>
        <taxon>Pseudomonadaceae</taxon>
        <taxon>Pseudomonas</taxon>
    </lineage>
</organism>
<gene>
    <name evidence="1" type="ORF">NCTC10754_01887</name>
</gene>
<evidence type="ECO:0000313" key="2">
    <source>
        <dbReference type="Proteomes" id="UP000330809"/>
    </source>
</evidence>
<dbReference type="Proteomes" id="UP000330809">
    <property type="component" value="Unassembled WGS sequence"/>
</dbReference>
<dbReference type="RefSeq" id="WP_133144247.1">
    <property type="nucleotide sequence ID" value="NZ_CAACYJ010000027.1"/>
</dbReference>
<sequence length="348" mass="39253">MMEAIGEPTNSINQLLYLLYGGKEVYRLEAKFSILSALRYRKDPADFTITLMTDQPEAFDGWPVSVLPLSVEVLDAWQGAGGYYHRRKACAIQAGVALSGKTIFVDTDTVFFKDPAQLFKRVSDNNFLMDKFELSWADASRRLGFRKLVTQLDAENKAPAPWLKLFNSGVCGMTKTNGHIFEGVISLIDQWAHHGATLLTIEQIAISFMLHGRKVIAANDCINHYFSVKHYHHAMYRVFFNKQGEGYREGLPQASFAVPDRLPRVSLRHRLQLRWKLRGQCSTSRKIAKLYLLGKAGSQLPYLEACKPLWWAVAVEELRNLEAAGKSHTKLAALWQADSGFLSLIKGN</sequence>